<evidence type="ECO:0000256" key="3">
    <source>
        <dbReference type="ARBA" id="ARBA00023163"/>
    </source>
</evidence>
<dbReference type="PATRIC" id="fig|45658.8.peg.4628"/>
<proteinExistence type="predicted"/>
<evidence type="ECO:0000259" key="4">
    <source>
        <dbReference type="Pfam" id="PF00440"/>
    </source>
</evidence>
<dbReference type="GO" id="GO:0045892">
    <property type="term" value="P:negative regulation of DNA-templated transcription"/>
    <property type="evidence" value="ECO:0007669"/>
    <property type="project" value="InterPro"/>
</dbReference>
<dbReference type="AlphaFoldDB" id="A0A1E3WKC7"/>
<accession>A0A1E3WKC7</accession>
<name>A0A1E3WKC7_9VIBR</name>
<dbReference type="EMBL" id="MDCJ01000007">
    <property type="protein sequence ID" value="ODS05487.1"/>
    <property type="molecule type" value="Genomic_DNA"/>
</dbReference>
<keyword evidence="3" id="KW-0804">Transcription</keyword>
<dbReference type="Proteomes" id="UP000095131">
    <property type="component" value="Unassembled WGS sequence"/>
</dbReference>
<comment type="caution">
    <text evidence="6">The sequence shown here is derived from an EMBL/GenBank/DDBJ whole genome shotgun (WGS) entry which is preliminary data.</text>
</comment>
<dbReference type="Pfam" id="PF00440">
    <property type="entry name" value="TetR_N"/>
    <property type="match status" value="1"/>
</dbReference>
<dbReference type="InterPro" id="IPR004111">
    <property type="entry name" value="Repressor_TetR_C"/>
</dbReference>
<evidence type="ECO:0008006" key="8">
    <source>
        <dbReference type="Google" id="ProtNLM"/>
    </source>
</evidence>
<gene>
    <name evidence="6" type="ORF">VSF3289_04628</name>
</gene>
<evidence type="ECO:0000313" key="6">
    <source>
        <dbReference type="EMBL" id="ODS05487.1"/>
    </source>
</evidence>
<feature type="domain" description="HTH tetR-type" evidence="4">
    <location>
        <begin position="39"/>
        <end position="68"/>
    </location>
</feature>
<dbReference type="Pfam" id="PF02909">
    <property type="entry name" value="TetR_C_1"/>
    <property type="match status" value="1"/>
</dbReference>
<keyword evidence="1" id="KW-0805">Transcription regulation</keyword>
<dbReference type="SUPFAM" id="SSF46689">
    <property type="entry name" value="Homeodomain-like"/>
    <property type="match status" value="1"/>
</dbReference>
<keyword evidence="2" id="KW-0238">DNA-binding</keyword>
<dbReference type="GO" id="GO:0003677">
    <property type="term" value="F:DNA binding"/>
    <property type="evidence" value="ECO:0007669"/>
    <property type="project" value="UniProtKB-KW"/>
</dbReference>
<protein>
    <recommendedName>
        <fullName evidence="8">HTH tetR-type domain-containing protein</fullName>
    </recommendedName>
</protein>
<evidence type="ECO:0000259" key="5">
    <source>
        <dbReference type="Pfam" id="PF02909"/>
    </source>
</evidence>
<reference evidence="6 7" key="1">
    <citation type="submission" date="2016-08" db="EMBL/GenBank/DDBJ databases">
        <title>Genome sequencing of Vibrio scophthalmi strain FP3289, an isolated from Paralichthys olivaceus.</title>
        <authorList>
            <person name="Han H.-J."/>
        </authorList>
    </citation>
    <scope>NUCLEOTIDE SEQUENCE [LARGE SCALE GENOMIC DNA]</scope>
    <source>
        <strain evidence="6 7">FP3289</strain>
    </source>
</reference>
<sequence length="186" mass="20849">MSVKSSKRGRPAKDSVALSHVSIIKQAKSLMREDDKVPSIRRLASALNVDAMAIYHYFDNKNALLEAITISLINDIYLPQEDQAWQNELIRLSHSYLRLLQRYNGLLDTLLSMKALGPAQLFTQRFEMVVEPLQLDETTTNNALGLLVDYLHGFALAMKCNQDRESLDITMSEGAILLICAAISPN</sequence>
<dbReference type="Gene3D" id="1.10.357.10">
    <property type="entry name" value="Tetracycline Repressor, domain 2"/>
    <property type="match status" value="1"/>
</dbReference>
<evidence type="ECO:0000256" key="2">
    <source>
        <dbReference type="ARBA" id="ARBA00023125"/>
    </source>
</evidence>
<dbReference type="OrthoDB" id="329481at2"/>
<organism evidence="6 7">
    <name type="scientific">Vibrio scophthalmi</name>
    <dbReference type="NCBI Taxonomy" id="45658"/>
    <lineage>
        <taxon>Bacteria</taxon>
        <taxon>Pseudomonadati</taxon>
        <taxon>Pseudomonadota</taxon>
        <taxon>Gammaproteobacteria</taxon>
        <taxon>Vibrionales</taxon>
        <taxon>Vibrionaceae</taxon>
        <taxon>Vibrio</taxon>
    </lineage>
</organism>
<feature type="domain" description="Tetracycline repressor TetR C-terminal" evidence="5">
    <location>
        <begin position="78"/>
        <end position="165"/>
    </location>
</feature>
<evidence type="ECO:0000313" key="7">
    <source>
        <dbReference type="Proteomes" id="UP000095131"/>
    </source>
</evidence>
<dbReference type="InterPro" id="IPR001647">
    <property type="entry name" value="HTH_TetR"/>
</dbReference>
<evidence type="ECO:0000256" key="1">
    <source>
        <dbReference type="ARBA" id="ARBA00023015"/>
    </source>
</evidence>
<dbReference type="InterPro" id="IPR009057">
    <property type="entry name" value="Homeodomain-like_sf"/>
</dbReference>
<dbReference type="RefSeq" id="WP_069448298.1">
    <property type="nucleotide sequence ID" value="NZ_MDCJ01000007.1"/>
</dbReference>